<dbReference type="EMBL" id="JARBHB010000005">
    <property type="protein sequence ID" value="KAJ8883232.1"/>
    <property type="molecule type" value="Genomic_DNA"/>
</dbReference>
<evidence type="ECO:0000313" key="1">
    <source>
        <dbReference type="EMBL" id="KAJ8883232.1"/>
    </source>
</evidence>
<accession>A0ABQ9HFX5</accession>
<organism evidence="1 2">
    <name type="scientific">Dryococelus australis</name>
    <dbReference type="NCBI Taxonomy" id="614101"/>
    <lineage>
        <taxon>Eukaryota</taxon>
        <taxon>Metazoa</taxon>
        <taxon>Ecdysozoa</taxon>
        <taxon>Arthropoda</taxon>
        <taxon>Hexapoda</taxon>
        <taxon>Insecta</taxon>
        <taxon>Pterygota</taxon>
        <taxon>Neoptera</taxon>
        <taxon>Polyneoptera</taxon>
        <taxon>Phasmatodea</taxon>
        <taxon>Verophasmatodea</taxon>
        <taxon>Anareolatae</taxon>
        <taxon>Phasmatidae</taxon>
        <taxon>Eurycanthinae</taxon>
        <taxon>Dryococelus</taxon>
    </lineage>
</organism>
<protein>
    <submittedName>
        <fullName evidence="1">Uncharacterized protein</fullName>
    </submittedName>
</protein>
<proteinExistence type="predicted"/>
<gene>
    <name evidence="1" type="ORF">PR048_015072</name>
</gene>
<reference evidence="1 2" key="1">
    <citation type="submission" date="2023-02" db="EMBL/GenBank/DDBJ databases">
        <title>LHISI_Scaffold_Assembly.</title>
        <authorList>
            <person name="Stuart O.P."/>
            <person name="Cleave R."/>
            <person name="Magrath M.J.L."/>
            <person name="Mikheyev A.S."/>
        </authorList>
    </citation>
    <scope>NUCLEOTIDE SEQUENCE [LARGE SCALE GENOMIC DNA]</scope>
    <source>
        <strain evidence="1">Daus_M_001</strain>
        <tissue evidence="1">Leg muscle</tissue>
    </source>
</reference>
<dbReference type="Proteomes" id="UP001159363">
    <property type="component" value="Chromosome 4"/>
</dbReference>
<keyword evidence="2" id="KW-1185">Reference proteome</keyword>
<evidence type="ECO:0000313" key="2">
    <source>
        <dbReference type="Proteomes" id="UP001159363"/>
    </source>
</evidence>
<sequence>MLSKNKQDSCLFSGLISFSDVKQKRPLCKGKTELAYNHDVAYSINGVEEDVCHNATIALHGITSARLRRIPHSVKVMGVLPIDMRGKHHSRPNKAPDASFRARQSHYSHCDNPNRAYLPECLNVSLMHKMFLENASNHEEKNIVMQKKELHQRKADKCFEMKTILTSC</sequence>
<name>A0ABQ9HFX5_9NEOP</name>
<comment type="caution">
    <text evidence="1">The sequence shown here is derived from an EMBL/GenBank/DDBJ whole genome shotgun (WGS) entry which is preliminary data.</text>
</comment>